<protein>
    <recommendedName>
        <fullName evidence="4">DoxX family protein</fullName>
    </recommendedName>
</protein>
<evidence type="ECO:0000256" key="1">
    <source>
        <dbReference type="SAM" id="Phobius"/>
    </source>
</evidence>
<sequence>MYVYGKPVLRYSLAIIFVWFGFLKVIGESPAEDVITATVFWLEPEAFIPILGVWEVLIGLFLCLKKTIRLAILLLIFQIPGTFLPIVFLPEIIFTEFPLQLSMEGQYIIKNLLIISAAIVVGGSVREPEFVEKNIKSSDTNF</sequence>
<feature type="transmembrane region" description="Helical" evidence="1">
    <location>
        <begin position="107"/>
        <end position="125"/>
    </location>
</feature>
<comment type="caution">
    <text evidence="2">The sequence shown here is derived from an EMBL/GenBank/DDBJ whole genome shotgun (WGS) entry which is preliminary data.</text>
</comment>
<dbReference type="EMBL" id="BMIX01000007">
    <property type="protein sequence ID" value="GGG42254.1"/>
    <property type="molecule type" value="Genomic_DNA"/>
</dbReference>
<accession>A0ABQ1WQH2</accession>
<keyword evidence="1" id="KW-0472">Membrane</keyword>
<keyword evidence="3" id="KW-1185">Reference proteome</keyword>
<proteinExistence type="predicted"/>
<dbReference type="Proteomes" id="UP000605733">
    <property type="component" value="Unassembled WGS sequence"/>
</dbReference>
<feature type="transmembrane region" description="Helical" evidence="1">
    <location>
        <begin position="7"/>
        <end position="26"/>
    </location>
</feature>
<keyword evidence="1" id="KW-1133">Transmembrane helix</keyword>
<organism evidence="2 3">
    <name type="scientific">Christiangramia forsetii</name>
    <dbReference type="NCBI Taxonomy" id="411153"/>
    <lineage>
        <taxon>Bacteria</taxon>
        <taxon>Pseudomonadati</taxon>
        <taxon>Bacteroidota</taxon>
        <taxon>Flavobacteriia</taxon>
        <taxon>Flavobacteriales</taxon>
        <taxon>Flavobacteriaceae</taxon>
        <taxon>Christiangramia</taxon>
    </lineage>
</organism>
<evidence type="ECO:0008006" key="4">
    <source>
        <dbReference type="Google" id="ProtNLM"/>
    </source>
</evidence>
<name>A0ABQ1WQH2_9FLAO</name>
<evidence type="ECO:0000313" key="2">
    <source>
        <dbReference type="EMBL" id="GGG42254.1"/>
    </source>
</evidence>
<feature type="transmembrane region" description="Helical" evidence="1">
    <location>
        <begin position="46"/>
        <end position="64"/>
    </location>
</feature>
<gene>
    <name evidence="2" type="ORF">GCM10011532_27560</name>
</gene>
<keyword evidence="1" id="KW-0812">Transmembrane</keyword>
<evidence type="ECO:0000313" key="3">
    <source>
        <dbReference type="Proteomes" id="UP000605733"/>
    </source>
</evidence>
<feature type="transmembrane region" description="Helical" evidence="1">
    <location>
        <begin position="71"/>
        <end position="95"/>
    </location>
</feature>
<reference evidence="3" key="1">
    <citation type="journal article" date="2019" name="Int. J. Syst. Evol. Microbiol.">
        <title>The Global Catalogue of Microorganisms (GCM) 10K type strain sequencing project: providing services to taxonomists for standard genome sequencing and annotation.</title>
        <authorList>
            <consortium name="The Broad Institute Genomics Platform"/>
            <consortium name="The Broad Institute Genome Sequencing Center for Infectious Disease"/>
            <person name="Wu L."/>
            <person name="Ma J."/>
        </authorList>
    </citation>
    <scope>NUCLEOTIDE SEQUENCE [LARGE SCALE GENOMIC DNA]</scope>
    <source>
        <strain evidence="3">CGMCC 1.15422</strain>
    </source>
</reference>